<dbReference type="Pfam" id="PF01924">
    <property type="entry name" value="HypD"/>
    <property type="match status" value="1"/>
</dbReference>
<keyword evidence="3" id="KW-0408">Iron</keyword>
<evidence type="ECO:0000256" key="2">
    <source>
        <dbReference type="ARBA" id="ARBA00022723"/>
    </source>
</evidence>
<proteinExistence type="inferred from homology"/>
<dbReference type="GO" id="GO:0070025">
    <property type="term" value="F:carbon monoxide binding"/>
    <property type="evidence" value="ECO:0007669"/>
    <property type="project" value="TreeGrafter"/>
</dbReference>
<comment type="caution">
    <text evidence="4">The sequence shown here is derived from an EMBL/GenBank/DDBJ whole genome shotgun (WGS) entry which is preliminary data.</text>
</comment>
<dbReference type="Gene3D" id="6.10.20.100">
    <property type="match status" value="1"/>
</dbReference>
<name>X1LYX4_9ZZZZ</name>
<dbReference type="Gene3D" id="3.40.50.11750">
    <property type="entry name" value="HypD, alpha/beta domain 1"/>
    <property type="match status" value="1"/>
</dbReference>
<reference evidence="4" key="1">
    <citation type="journal article" date="2014" name="Front. Microbiol.">
        <title>High frequency of phylogenetically diverse reductive dehalogenase-homologous genes in deep subseafloor sedimentary metagenomes.</title>
        <authorList>
            <person name="Kawai M."/>
            <person name="Futagami T."/>
            <person name="Toyoda A."/>
            <person name="Takaki Y."/>
            <person name="Nishi S."/>
            <person name="Hori S."/>
            <person name="Arai W."/>
            <person name="Tsubouchi T."/>
            <person name="Morono Y."/>
            <person name="Uchiyama I."/>
            <person name="Ito T."/>
            <person name="Fujiyama A."/>
            <person name="Inagaki F."/>
            <person name="Takami H."/>
        </authorList>
    </citation>
    <scope>NUCLEOTIDE SEQUENCE</scope>
    <source>
        <strain evidence="4">Expedition CK06-06</strain>
    </source>
</reference>
<sequence>IIKAQQGGIENFHVLSCLKLTPPVMKALLDSGEVKLDGIICPGHVSVIIGSRPYEFIPADYGVACVISGFEPIDILLCVGKLVEQIEAGQPKVEIAYRRGVKPQGNRKALELMEEVFQIDGANWRGIGIVPQSGLKINQKYEHFDAAKVFSGLLRCARNDKPVREPKGCRCGDILRGVATPFECHLFGKVCTPEKPVGPCMVSSEGACAAYYQYGSPESSGKF</sequence>
<protein>
    <recommendedName>
        <fullName evidence="5">Hydrogenase formation protein HypD</fullName>
    </recommendedName>
</protein>
<organism evidence="4">
    <name type="scientific">marine sediment metagenome</name>
    <dbReference type="NCBI Taxonomy" id="412755"/>
    <lineage>
        <taxon>unclassified sequences</taxon>
        <taxon>metagenomes</taxon>
        <taxon>ecological metagenomes</taxon>
    </lineage>
</organism>
<comment type="similarity">
    <text evidence="1">Belongs to the HypD family.</text>
</comment>
<dbReference type="AlphaFoldDB" id="X1LYX4"/>
<dbReference type="EMBL" id="BARV01009001">
    <property type="protein sequence ID" value="GAI10991.1"/>
    <property type="molecule type" value="Genomic_DNA"/>
</dbReference>
<dbReference type="GO" id="GO:0051539">
    <property type="term" value="F:4 iron, 4 sulfur cluster binding"/>
    <property type="evidence" value="ECO:0007669"/>
    <property type="project" value="TreeGrafter"/>
</dbReference>
<evidence type="ECO:0000256" key="3">
    <source>
        <dbReference type="ARBA" id="ARBA00023004"/>
    </source>
</evidence>
<dbReference type="GO" id="GO:0051604">
    <property type="term" value="P:protein maturation"/>
    <property type="evidence" value="ECO:0007669"/>
    <property type="project" value="TreeGrafter"/>
</dbReference>
<keyword evidence="2" id="KW-0479">Metal-binding</keyword>
<accession>X1LYX4</accession>
<gene>
    <name evidence="4" type="ORF">S06H3_17914</name>
</gene>
<evidence type="ECO:0000313" key="4">
    <source>
        <dbReference type="EMBL" id="GAI10991.1"/>
    </source>
</evidence>
<evidence type="ECO:0000256" key="1">
    <source>
        <dbReference type="ARBA" id="ARBA00007888"/>
    </source>
</evidence>
<dbReference type="InterPro" id="IPR042244">
    <property type="entry name" value="HypD_2_sf"/>
</dbReference>
<evidence type="ECO:0008006" key="5">
    <source>
        <dbReference type="Google" id="ProtNLM"/>
    </source>
</evidence>
<dbReference type="NCBIfam" id="TIGR00075">
    <property type="entry name" value="hypD"/>
    <property type="match status" value="1"/>
</dbReference>
<dbReference type="InterPro" id="IPR002780">
    <property type="entry name" value="Hyd_form_HypD"/>
</dbReference>
<dbReference type="InterPro" id="IPR042243">
    <property type="entry name" value="HypD_1"/>
</dbReference>
<dbReference type="PANTHER" id="PTHR30149">
    <property type="entry name" value="HYDROGENASE PROTEIN ASSEMBLY PROTEIN HYPD"/>
    <property type="match status" value="1"/>
</dbReference>
<dbReference type="PANTHER" id="PTHR30149:SF0">
    <property type="entry name" value="HYDROGENASE MATURATION FACTOR HYPD"/>
    <property type="match status" value="1"/>
</dbReference>
<dbReference type="GO" id="GO:0005506">
    <property type="term" value="F:iron ion binding"/>
    <property type="evidence" value="ECO:0007669"/>
    <property type="project" value="TreeGrafter"/>
</dbReference>
<feature type="non-terminal residue" evidence="4">
    <location>
        <position position="1"/>
    </location>
</feature>